<gene>
    <name evidence="5" type="ORF">B1199_01060</name>
</gene>
<keyword evidence="6" id="KW-1185">Reference proteome</keyword>
<sequence>MNNLHLFDSLLSHSQHGVLVVDEQFNILYFNKWLATRTGLDLNEYQDKSILSALGLETHSSFADAVSECFRHQQPICLSPPEDTFTLPLFDSVKCLPICQQLHLSIFEYQSTQYCQIEVFNVSDTLYRQEQSNQRAQSLLQMSKALKQSESKLRSVVEHIQQGLLTFDEKGLILDYNQAVKKIFASPLIDITELLPELNLRDYTLSSALEQLGLTHSEQWLPLKHCPALAHCHYEMSITKINHPAEPFYLAQLRDVSSFKQQEEQLSEIARLDPLTQIPNRLVLEDRTEQALGRSKRNQQFMAMVLIDLDEFKQINDSLGHQSGDKLLKIVAKRISQSIRKTDTVARLGGDEFCIIFEQLDSHEQCRDLLKKLVNQLEQTTLLNGHEIIPKASVGACITKGEIDQQELYKRADSAMYQAKKMTRGSIKIYQHSHEQKRHSTLQNELDKGLDYTELELFFQPSLSTSEQALVSVEALLRWRLNGKAMLPKQFICVMEQDGCFTEIERWVIHEACRQRKAWLQKELINDDVTLAVNISQSFFYHPSLIKMLRNELNRFELDASMLELDIKESTLLLSSKRASKILKELKELGVKIAIDNFGMGVSSLAILHHHPIDRIKLDKQLFHNNATQSLPLIIGIIEAARSLNIDILAEGIENKTMLDYLIKIKCDAYQGYLIAKPSRNDVFESFLKSTV</sequence>
<dbReference type="PROSITE" id="PS50112">
    <property type="entry name" value="PAS"/>
    <property type="match status" value="1"/>
</dbReference>
<dbReference type="Gene3D" id="3.20.20.450">
    <property type="entry name" value="EAL domain"/>
    <property type="match status" value="1"/>
</dbReference>
<organism evidence="5 6">
    <name type="scientific">Pseudoalteromonas ulvae</name>
    <dbReference type="NCBI Taxonomy" id="107327"/>
    <lineage>
        <taxon>Bacteria</taxon>
        <taxon>Pseudomonadati</taxon>
        <taxon>Pseudomonadota</taxon>
        <taxon>Gammaproteobacteria</taxon>
        <taxon>Alteromonadales</taxon>
        <taxon>Pseudoalteromonadaceae</taxon>
        <taxon>Pseudoalteromonas</taxon>
    </lineage>
</organism>
<dbReference type="PANTHER" id="PTHR44757">
    <property type="entry name" value="DIGUANYLATE CYCLASE DGCP"/>
    <property type="match status" value="1"/>
</dbReference>
<dbReference type="InterPro" id="IPR001633">
    <property type="entry name" value="EAL_dom"/>
</dbReference>
<dbReference type="PROSITE" id="PS50887">
    <property type="entry name" value="GGDEF"/>
    <property type="match status" value="1"/>
</dbReference>
<dbReference type="EMBL" id="MWPV01000001">
    <property type="protein sequence ID" value="OUL58904.1"/>
    <property type="molecule type" value="Genomic_DNA"/>
</dbReference>
<evidence type="ECO:0000313" key="6">
    <source>
        <dbReference type="Proteomes" id="UP000194841"/>
    </source>
</evidence>
<evidence type="ECO:0000259" key="3">
    <source>
        <dbReference type="PROSITE" id="PS50883"/>
    </source>
</evidence>
<dbReference type="InterPro" id="IPR035965">
    <property type="entry name" value="PAS-like_dom_sf"/>
</dbReference>
<dbReference type="SUPFAM" id="SSF141868">
    <property type="entry name" value="EAL domain-like"/>
    <property type="match status" value="1"/>
</dbReference>
<dbReference type="PROSITE" id="PS50883">
    <property type="entry name" value="EAL"/>
    <property type="match status" value="1"/>
</dbReference>
<dbReference type="Gene3D" id="3.30.450.20">
    <property type="entry name" value="PAS domain"/>
    <property type="match status" value="2"/>
</dbReference>
<accession>A0A244CTI7</accession>
<dbReference type="Gene3D" id="3.30.70.270">
    <property type="match status" value="1"/>
</dbReference>
<dbReference type="SMART" id="SM00267">
    <property type="entry name" value="GGDEF"/>
    <property type="match status" value="1"/>
</dbReference>
<evidence type="ECO:0000259" key="2">
    <source>
        <dbReference type="PROSITE" id="PS50112"/>
    </source>
</evidence>
<proteinExistence type="predicted"/>
<feature type="domain" description="PAS" evidence="2">
    <location>
        <begin position="149"/>
        <end position="185"/>
    </location>
</feature>
<dbReference type="InterPro" id="IPR043128">
    <property type="entry name" value="Rev_trsase/Diguanyl_cyclase"/>
</dbReference>
<comment type="cofactor">
    <cofactor evidence="1">
        <name>Mg(2+)</name>
        <dbReference type="ChEBI" id="CHEBI:18420"/>
    </cofactor>
</comment>
<feature type="domain" description="GGDEF" evidence="4">
    <location>
        <begin position="300"/>
        <end position="432"/>
    </location>
</feature>
<evidence type="ECO:0008006" key="7">
    <source>
        <dbReference type="Google" id="ProtNLM"/>
    </source>
</evidence>
<dbReference type="SUPFAM" id="SSF55785">
    <property type="entry name" value="PYP-like sensor domain (PAS domain)"/>
    <property type="match status" value="2"/>
</dbReference>
<dbReference type="Proteomes" id="UP000194841">
    <property type="component" value="Unassembled WGS sequence"/>
</dbReference>
<comment type="caution">
    <text evidence="5">The sequence shown here is derived from an EMBL/GenBank/DDBJ whole genome shotgun (WGS) entry which is preliminary data.</text>
</comment>
<dbReference type="InterPro" id="IPR035919">
    <property type="entry name" value="EAL_sf"/>
</dbReference>
<dbReference type="NCBIfam" id="TIGR00254">
    <property type="entry name" value="GGDEF"/>
    <property type="match status" value="1"/>
</dbReference>
<dbReference type="PANTHER" id="PTHR44757:SF2">
    <property type="entry name" value="BIOFILM ARCHITECTURE MAINTENANCE PROTEIN MBAA"/>
    <property type="match status" value="1"/>
</dbReference>
<feature type="domain" description="EAL" evidence="3">
    <location>
        <begin position="439"/>
        <end position="692"/>
    </location>
</feature>
<dbReference type="InterPro" id="IPR029787">
    <property type="entry name" value="Nucleotide_cyclase"/>
</dbReference>
<dbReference type="AlphaFoldDB" id="A0A244CTI7"/>
<evidence type="ECO:0000259" key="4">
    <source>
        <dbReference type="PROSITE" id="PS50887"/>
    </source>
</evidence>
<dbReference type="OrthoDB" id="9812358at2"/>
<dbReference type="SMART" id="SM00052">
    <property type="entry name" value="EAL"/>
    <property type="match status" value="1"/>
</dbReference>
<dbReference type="SMART" id="SM00091">
    <property type="entry name" value="PAS"/>
    <property type="match status" value="2"/>
</dbReference>
<dbReference type="FunFam" id="3.30.70.270:FF:000001">
    <property type="entry name" value="Diguanylate cyclase domain protein"/>
    <property type="match status" value="1"/>
</dbReference>
<evidence type="ECO:0000313" key="5">
    <source>
        <dbReference type="EMBL" id="OUL58904.1"/>
    </source>
</evidence>
<dbReference type="InterPro" id="IPR000014">
    <property type="entry name" value="PAS"/>
</dbReference>
<reference evidence="5 6" key="1">
    <citation type="submission" date="2017-02" db="EMBL/GenBank/DDBJ databases">
        <title>Pseudoalteromonas ulvae TC14 Genome.</title>
        <authorList>
            <person name="Molmeret M."/>
        </authorList>
    </citation>
    <scope>NUCLEOTIDE SEQUENCE [LARGE SCALE GENOMIC DNA]</scope>
    <source>
        <strain evidence="5">TC14</strain>
    </source>
</reference>
<evidence type="ECO:0000256" key="1">
    <source>
        <dbReference type="ARBA" id="ARBA00001946"/>
    </source>
</evidence>
<dbReference type="CDD" id="cd01948">
    <property type="entry name" value="EAL"/>
    <property type="match status" value="1"/>
</dbReference>
<dbReference type="Pfam" id="PF13188">
    <property type="entry name" value="PAS_8"/>
    <property type="match status" value="2"/>
</dbReference>
<dbReference type="Pfam" id="PF00990">
    <property type="entry name" value="GGDEF"/>
    <property type="match status" value="1"/>
</dbReference>
<dbReference type="GO" id="GO:0003824">
    <property type="term" value="F:catalytic activity"/>
    <property type="evidence" value="ECO:0007669"/>
    <property type="project" value="UniProtKB-ARBA"/>
</dbReference>
<dbReference type="CDD" id="cd01949">
    <property type="entry name" value="GGDEF"/>
    <property type="match status" value="1"/>
</dbReference>
<dbReference type="Pfam" id="PF00563">
    <property type="entry name" value="EAL"/>
    <property type="match status" value="1"/>
</dbReference>
<protein>
    <recommendedName>
        <fullName evidence="7">GGDEF domain-containing protein</fullName>
    </recommendedName>
</protein>
<dbReference type="InterPro" id="IPR000160">
    <property type="entry name" value="GGDEF_dom"/>
</dbReference>
<dbReference type="RefSeq" id="WP_086742281.1">
    <property type="nucleotide sequence ID" value="NZ_MWPV01000001.1"/>
</dbReference>
<dbReference type="SUPFAM" id="SSF55073">
    <property type="entry name" value="Nucleotide cyclase"/>
    <property type="match status" value="1"/>
</dbReference>
<name>A0A244CTI7_PSEDV</name>
<dbReference type="InterPro" id="IPR052155">
    <property type="entry name" value="Biofilm_reg_signaling"/>
</dbReference>